<dbReference type="KEGG" id="egt:105953597"/>
<dbReference type="STRING" id="4155.A0A022RMF6"/>
<dbReference type="eggNOG" id="ENOG502RZC1">
    <property type="taxonomic scope" value="Eukaryota"/>
</dbReference>
<dbReference type="PANTHER" id="PTHR37232">
    <property type="entry name" value="FASCICLIN DOMAIN PROTEIN"/>
    <property type="match status" value="1"/>
</dbReference>
<dbReference type="InterPro" id="IPR000782">
    <property type="entry name" value="FAS1_domain"/>
</dbReference>
<evidence type="ECO:0000313" key="5">
    <source>
        <dbReference type="Proteomes" id="UP000030748"/>
    </source>
</evidence>
<dbReference type="PROSITE" id="PS50213">
    <property type="entry name" value="FAS1"/>
    <property type="match status" value="1"/>
</dbReference>
<keyword evidence="5" id="KW-1185">Reference proteome</keyword>
<comment type="similarity">
    <text evidence="1">Belongs to the fasciclin-like AGP family.</text>
</comment>
<name>A0A022RMF6_ERYGU</name>
<evidence type="ECO:0000313" key="4">
    <source>
        <dbReference type="EMBL" id="EYU41264.1"/>
    </source>
</evidence>
<keyword evidence="2" id="KW-0812">Transmembrane</keyword>
<evidence type="ECO:0000256" key="1">
    <source>
        <dbReference type="ARBA" id="ARBA00007843"/>
    </source>
</evidence>
<dbReference type="AlphaFoldDB" id="A0A022RMF6"/>
<dbReference type="Gene3D" id="2.30.180.10">
    <property type="entry name" value="FAS1 domain"/>
    <property type="match status" value="1"/>
</dbReference>
<dbReference type="PhylomeDB" id="A0A022RMF6"/>
<feature type="domain" description="FAS1" evidence="3">
    <location>
        <begin position="28"/>
        <end position="169"/>
    </location>
</feature>
<proteinExistence type="inferred from homology"/>
<dbReference type="Pfam" id="PF02469">
    <property type="entry name" value="Fasciclin"/>
    <property type="match status" value="1"/>
</dbReference>
<dbReference type="SMART" id="SM00554">
    <property type="entry name" value="FAS1"/>
    <property type="match status" value="1"/>
</dbReference>
<dbReference type="InterPro" id="IPR036378">
    <property type="entry name" value="FAS1_dom_sf"/>
</dbReference>
<evidence type="ECO:0000259" key="3">
    <source>
        <dbReference type="PROSITE" id="PS50213"/>
    </source>
</evidence>
<dbReference type="SUPFAM" id="SSF82153">
    <property type="entry name" value="FAS1 domain"/>
    <property type="match status" value="1"/>
</dbReference>
<dbReference type="OMA" id="GEIVVHI"/>
<evidence type="ECO:0000256" key="2">
    <source>
        <dbReference type="SAM" id="Phobius"/>
    </source>
</evidence>
<sequence>MMRRRKIRASKNPVKLICIIVTVSFIIVQIISALLQLTSTISSSPKPVMKPSIGELGETVIGMLPEDLAFTLFLPSEEAFRRDLRLDRNDSDSYATLTRVLGFSAVPRWISTADLDLDLDLERVYGSISGFDLVVSKDLKGRVVVNGVASEKKGLRKGSVVVYVIDGVLMDAEFRQSVQPDDDDDDG</sequence>
<dbReference type="OrthoDB" id="286301at2759"/>
<protein>
    <recommendedName>
        <fullName evidence="3">FAS1 domain-containing protein</fullName>
    </recommendedName>
</protein>
<reference evidence="4 5" key="1">
    <citation type="journal article" date="2013" name="Proc. Natl. Acad. Sci. U.S.A.">
        <title>Fine-scale variation in meiotic recombination in Mimulus inferred from population shotgun sequencing.</title>
        <authorList>
            <person name="Hellsten U."/>
            <person name="Wright K.M."/>
            <person name="Jenkins J."/>
            <person name="Shu S."/>
            <person name="Yuan Y."/>
            <person name="Wessler S.R."/>
            <person name="Schmutz J."/>
            <person name="Willis J.H."/>
            <person name="Rokhsar D.S."/>
        </authorList>
    </citation>
    <scope>NUCLEOTIDE SEQUENCE [LARGE SCALE GENOMIC DNA]</scope>
    <source>
        <strain evidence="5">cv. DUN x IM62</strain>
    </source>
</reference>
<gene>
    <name evidence="4" type="ORF">MIMGU_mgv1a026175mg</name>
</gene>
<dbReference type="EMBL" id="KI630348">
    <property type="protein sequence ID" value="EYU41264.1"/>
    <property type="molecule type" value="Genomic_DNA"/>
</dbReference>
<feature type="transmembrane region" description="Helical" evidence="2">
    <location>
        <begin position="12"/>
        <end position="35"/>
    </location>
</feature>
<accession>A0A022RMF6</accession>
<dbReference type="Proteomes" id="UP000030748">
    <property type="component" value="Unassembled WGS sequence"/>
</dbReference>
<keyword evidence="2" id="KW-0472">Membrane</keyword>
<keyword evidence="2" id="KW-1133">Transmembrane helix</keyword>
<organism evidence="4 5">
    <name type="scientific">Erythranthe guttata</name>
    <name type="common">Yellow monkey flower</name>
    <name type="synonym">Mimulus guttatus</name>
    <dbReference type="NCBI Taxonomy" id="4155"/>
    <lineage>
        <taxon>Eukaryota</taxon>
        <taxon>Viridiplantae</taxon>
        <taxon>Streptophyta</taxon>
        <taxon>Embryophyta</taxon>
        <taxon>Tracheophyta</taxon>
        <taxon>Spermatophyta</taxon>
        <taxon>Magnoliopsida</taxon>
        <taxon>eudicotyledons</taxon>
        <taxon>Gunneridae</taxon>
        <taxon>Pentapetalae</taxon>
        <taxon>asterids</taxon>
        <taxon>lamiids</taxon>
        <taxon>Lamiales</taxon>
        <taxon>Phrymaceae</taxon>
        <taxon>Erythranthe</taxon>
    </lineage>
</organism>
<dbReference type="PANTHER" id="PTHR37232:SF2">
    <property type="entry name" value="FAS1 DOMAIN-CONTAINING PROTEIN"/>
    <property type="match status" value="1"/>
</dbReference>